<protein>
    <submittedName>
        <fullName evidence="9">RNase H-like domain found in reverse transcriptase</fullName>
    </submittedName>
</protein>
<evidence type="ECO:0000313" key="10">
    <source>
        <dbReference type="Proteomes" id="UP001458880"/>
    </source>
</evidence>
<dbReference type="AlphaFoldDB" id="A0AAW1JJD1"/>
<feature type="domain" description="Reverse transcriptase RNase H-like" evidence="8">
    <location>
        <begin position="29"/>
        <end position="83"/>
    </location>
</feature>
<evidence type="ECO:0000256" key="2">
    <source>
        <dbReference type="ARBA" id="ARBA00022695"/>
    </source>
</evidence>
<evidence type="ECO:0000313" key="9">
    <source>
        <dbReference type="EMBL" id="KAK9703797.1"/>
    </source>
</evidence>
<dbReference type="Pfam" id="PF17917">
    <property type="entry name" value="RT_RNaseH"/>
    <property type="match status" value="1"/>
</dbReference>
<proteinExistence type="predicted"/>
<dbReference type="Proteomes" id="UP001458880">
    <property type="component" value="Unassembled WGS sequence"/>
</dbReference>
<keyword evidence="5" id="KW-0378">Hydrolase</keyword>
<feature type="compositionally biased region" description="Basic residues" evidence="7">
    <location>
        <begin position="153"/>
        <end position="162"/>
    </location>
</feature>
<keyword evidence="1" id="KW-0808">Transferase</keyword>
<dbReference type="GO" id="GO:0016787">
    <property type="term" value="F:hydrolase activity"/>
    <property type="evidence" value="ECO:0007669"/>
    <property type="project" value="UniProtKB-KW"/>
</dbReference>
<dbReference type="SUPFAM" id="SSF56672">
    <property type="entry name" value="DNA/RNA polymerases"/>
    <property type="match status" value="1"/>
</dbReference>
<feature type="region of interest" description="Disordered" evidence="7">
    <location>
        <begin position="118"/>
        <end position="162"/>
    </location>
</feature>
<name>A0AAW1JJD1_POPJA</name>
<feature type="compositionally biased region" description="Polar residues" evidence="7">
    <location>
        <begin position="124"/>
        <end position="140"/>
    </location>
</feature>
<evidence type="ECO:0000256" key="5">
    <source>
        <dbReference type="ARBA" id="ARBA00022801"/>
    </source>
</evidence>
<dbReference type="PANTHER" id="PTHR34072">
    <property type="entry name" value="ENZYMATIC POLYPROTEIN-RELATED"/>
    <property type="match status" value="1"/>
</dbReference>
<dbReference type="EMBL" id="JASPKY010000363">
    <property type="protein sequence ID" value="KAK9703797.1"/>
    <property type="molecule type" value="Genomic_DNA"/>
</dbReference>
<comment type="caution">
    <text evidence="9">The sequence shown here is derived from an EMBL/GenBank/DDBJ whole genome shotgun (WGS) entry which is preliminary data.</text>
</comment>
<sequence>MLSSSLGHQTLPALSRGPTLHAKDRQQGADLALAVVWAIKHYRPYLEDRPFTLRTDSKALTWLQQFREARSKLMRWSLLLQEFQYSEQFREARSKLMRWSLLLQEFQYSVEHIPGRENQLPDALSQNPRSDLTTGDPTTTHPHRPQADSRPTSLRKKSPYST</sequence>
<accession>A0AAW1JJD1</accession>
<organism evidence="9 10">
    <name type="scientific">Popillia japonica</name>
    <name type="common">Japanese beetle</name>
    <dbReference type="NCBI Taxonomy" id="7064"/>
    <lineage>
        <taxon>Eukaryota</taxon>
        <taxon>Metazoa</taxon>
        <taxon>Ecdysozoa</taxon>
        <taxon>Arthropoda</taxon>
        <taxon>Hexapoda</taxon>
        <taxon>Insecta</taxon>
        <taxon>Pterygota</taxon>
        <taxon>Neoptera</taxon>
        <taxon>Endopterygota</taxon>
        <taxon>Coleoptera</taxon>
        <taxon>Polyphaga</taxon>
        <taxon>Scarabaeiformia</taxon>
        <taxon>Scarabaeidae</taxon>
        <taxon>Rutelinae</taxon>
        <taxon>Popillia</taxon>
    </lineage>
</organism>
<gene>
    <name evidence="9" type="ORF">QE152_g29099</name>
</gene>
<dbReference type="GO" id="GO:0003964">
    <property type="term" value="F:RNA-directed DNA polymerase activity"/>
    <property type="evidence" value="ECO:0007669"/>
    <property type="project" value="UniProtKB-KW"/>
</dbReference>
<reference evidence="9 10" key="1">
    <citation type="journal article" date="2024" name="BMC Genomics">
        <title>De novo assembly and annotation of Popillia japonica's genome with initial clues to its potential as an invasive pest.</title>
        <authorList>
            <person name="Cucini C."/>
            <person name="Boschi S."/>
            <person name="Funari R."/>
            <person name="Cardaioli E."/>
            <person name="Iannotti N."/>
            <person name="Marturano G."/>
            <person name="Paoli F."/>
            <person name="Bruttini M."/>
            <person name="Carapelli A."/>
            <person name="Frati F."/>
            <person name="Nardi F."/>
        </authorList>
    </citation>
    <scope>NUCLEOTIDE SEQUENCE [LARGE SCALE GENOMIC DNA]</scope>
    <source>
        <strain evidence="9">DMR45628</strain>
    </source>
</reference>
<dbReference type="GO" id="GO:0004519">
    <property type="term" value="F:endonuclease activity"/>
    <property type="evidence" value="ECO:0007669"/>
    <property type="project" value="UniProtKB-KW"/>
</dbReference>
<dbReference type="InterPro" id="IPR041373">
    <property type="entry name" value="RT_RNaseH"/>
</dbReference>
<evidence type="ECO:0000256" key="3">
    <source>
        <dbReference type="ARBA" id="ARBA00022722"/>
    </source>
</evidence>
<evidence type="ECO:0000256" key="7">
    <source>
        <dbReference type="SAM" id="MobiDB-lite"/>
    </source>
</evidence>
<evidence type="ECO:0000259" key="8">
    <source>
        <dbReference type="Pfam" id="PF17917"/>
    </source>
</evidence>
<keyword evidence="2" id="KW-0548">Nucleotidyltransferase</keyword>
<evidence type="ECO:0000256" key="4">
    <source>
        <dbReference type="ARBA" id="ARBA00022759"/>
    </source>
</evidence>
<dbReference type="PANTHER" id="PTHR34072:SF52">
    <property type="entry name" value="RIBONUCLEASE H"/>
    <property type="match status" value="1"/>
</dbReference>
<evidence type="ECO:0000256" key="6">
    <source>
        <dbReference type="ARBA" id="ARBA00022918"/>
    </source>
</evidence>
<evidence type="ECO:0000256" key="1">
    <source>
        <dbReference type="ARBA" id="ARBA00022679"/>
    </source>
</evidence>
<keyword evidence="10" id="KW-1185">Reference proteome</keyword>
<keyword evidence="4" id="KW-0255">Endonuclease</keyword>
<keyword evidence="3" id="KW-0540">Nuclease</keyword>
<dbReference type="InterPro" id="IPR043502">
    <property type="entry name" value="DNA/RNA_pol_sf"/>
</dbReference>
<keyword evidence="6 9" id="KW-0695">RNA-directed DNA polymerase</keyword>